<evidence type="ECO:0000313" key="1">
    <source>
        <dbReference type="EMBL" id="SFP14646.1"/>
    </source>
</evidence>
<keyword evidence="2" id="KW-1185">Reference proteome</keyword>
<dbReference type="EMBL" id="FOXA01000003">
    <property type="protein sequence ID" value="SFP14646.1"/>
    <property type="molecule type" value="Genomic_DNA"/>
</dbReference>
<name>A0A1I5MZV4_9RHOB</name>
<gene>
    <name evidence="1" type="ORF">SAMN04488047_10313</name>
</gene>
<accession>A0A1I5MZV4</accession>
<dbReference type="STRING" id="441119.SAMN04488047_10313"/>
<organism evidence="1 2">
    <name type="scientific">Tranquillimonas alkanivorans</name>
    <dbReference type="NCBI Taxonomy" id="441119"/>
    <lineage>
        <taxon>Bacteria</taxon>
        <taxon>Pseudomonadati</taxon>
        <taxon>Pseudomonadota</taxon>
        <taxon>Alphaproteobacteria</taxon>
        <taxon>Rhodobacterales</taxon>
        <taxon>Roseobacteraceae</taxon>
        <taxon>Tranquillimonas</taxon>
    </lineage>
</organism>
<proteinExistence type="predicted"/>
<dbReference type="Pfam" id="PF10636">
    <property type="entry name" value="hemP"/>
    <property type="match status" value="1"/>
</dbReference>
<reference evidence="1 2" key="1">
    <citation type="submission" date="2016-10" db="EMBL/GenBank/DDBJ databases">
        <authorList>
            <person name="de Groot N.N."/>
        </authorList>
    </citation>
    <scope>NUCLEOTIDE SEQUENCE [LARGE SCALE GENOMIC DNA]</scope>
    <source>
        <strain evidence="1 2">DSM 19547</strain>
    </source>
</reference>
<dbReference type="InterPro" id="IPR019600">
    <property type="entry name" value="Hemin_uptake_protein_HemP"/>
</dbReference>
<sequence>MIARNRAEQVVEVQPRRQMRVCGTQASGLHDSEPTPHYDARDLVRSGNTALVELDGQLYTLRITRSGKLILTK</sequence>
<dbReference type="AlphaFoldDB" id="A0A1I5MZV4"/>
<protein>
    <submittedName>
        <fullName evidence="1">Hemin uptake protein hemP</fullName>
    </submittedName>
</protein>
<dbReference type="Proteomes" id="UP000199356">
    <property type="component" value="Unassembled WGS sequence"/>
</dbReference>
<evidence type="ECO:0000313" key="2">
    <source>
        <dbReference type="Proteomes" id="UP000199356"/>
    </source>
</evidence>
<dbReference type="Gene3D" id="2.10.70.10">
    <property type="entry name" value="Complement Module, domain 1"/>
    <property type="match status" value="1"/>
</dbReference>